<evidence type="ECO:0000313" key="2">
    <source>
        <dbReference type="Proteomes" id="UP000239917"/>
    </source>
</evidence>
<proteinExistence type="predicted"/>
<name>A0A2S5Z712_9GAMM</name>
<sequence>MIGLRPPPDVSVGPPLISAFESEDLDMAYSSNQKAIGGKLIRSAVVLLCATFLASCSYGPPQIRAYITNARAKPDSHWIAVAVEYQHYQEPTGINAFPNGGIPKYLSEKVKIYLCNVETLEVRRLVSATPPDIVKLGWQPWVLGWVGESLYFQISGQKGTSLNETKTNKVVYRIDGDGQDSEVANTPDNLVFQQDTGPLPKGSFVRISNRYDTIAVRTERDASPRTLFKIDINQGELVAIQESNKPDTGDGL</sequence>
<evidence type="ECO:0000313" key="1">
    <source>
        <dbReference type="EMBL" id="PPI83022.1"/>
    </source>
</evidence>
<protein>
    <submittedName>
        <fullName evidence="1">Uncharacterized protein</fullName>
    </submittedName>
</protein>
<keyword evidence="2" id="KW-1185">Reference proteome</keyword>
<reference evidence="1 2" key="1">
    <citation type="submission" date="2018-01" db="EMBL/GenBank/DDBJ databases">
        <title>Complete genome sequences of the type strains of Marinobacter flavimaris and Marinobacter maroccanus.</title>
        <authorList>
            <person name="Palau M."/>
            <person name="Boujida N."/>
            <person name="Manresa A."/>
            <person name="Minana-Galbis D."/>
        </authorList>
    </citation>
    <scope>NUCLEOTIDE SEQUENCE [LARGE SCALE GENOMIC DNA]</scope>
    <source>
        <strain evidence="1 2">N4</strain>
    </source>
</reference>
<dbReference type="EMBL" id="PSSX01000018">
    <property type="protein sequence ID" value="PPI83022.1"/>
    <property type="molecule type" value="Genomic_DNA"/>
</dbReference>
<dbReference type="AlphaFoldDB" id="A0A2S5Z712"/>
<organism evidence="1 2">
    <name type="scientific">Marinobacter maroccanus</name>
    <dbReference type="NCBI Taxonomy" id="2055143"/>
    <lineage>
        <taxon>Bacteria</taxon>
        <taxon>Pseudomonadati</taxon>
        <taxon>Pseudomonadota</taxon>
        <taxon>Gammaproteobacteria</taxon>
        <taxon>Pseudomonadales</taxon>
        <taxon>Marinobacteraceae</taxon>
        <taxon>Marinobacter</taxon>
    </lineage>
</organism>
<comment type="caution">
    <text evidence="1">The sequence shown here is derived from an EMBL/GenBank/DDBJ whole genome shotgun (WGS) entry which is preliminary data.</text>
</comment>
<dbReference type="SUPFAM" id="SSF82171">
    <property type="entry name" value="DPP6 N-terminal domain-like"/>
    <property type="match status" value="1"/>
</dbReference>
<gene>
    <name evidence="1" type="ORF">KEHDKFFH_16425</name>
</gene>
<accession>A0A2S5Z712</accession>
<dbReference type="Proteomes" id="UP000239917">
    <property type="component" value="Unassembled WGS sequence"/>
</dbReference>